<evidence type="ECO:0000313" key="1">
    <source>
        <dbReference type="EMBL" id="GER52003.1"/>
    </source>
</evidence>
<dbReference type="Proteomes" id="UP000325081">
    <property type="component" value="Unassembled WGS sequence"/>
</dbReference>
<keyword evidence="2" id="KW-1185">Reference proteome</keyword>
<organism evidence="1 2">
    <name type="scientific">Striga asiatica</name>
    <name type="common">Asiatic witchweed</name>
    <name type="synonym">Buchnera asiatica</name>
    <dbReference type="NCBI Taxonomy" id="4170"/>
    <lineage>
        <taxon>Eukaryota</taxon>
        <taxon>Viridiplantae</taxon>
        <taxon>Streptophyta</taxon>
        <taxon>Embryophyta</taxon>
        <taxon>Tracheophyta</taxon>
        <taxon>Spermatophyta</taxon>
        <taxon>Magnoliopsida</taxon>
        <taxon>eudicotyledons</taxon>
        <taxon>Gunneridae</taxon>
        <taxon>Pentapetalae</taxon>
        <taxon>asterids</taxon>
        <taxon>lamiids</taxon>
        <taxon>Lamiales</taxon>
        <taxon>Orobanchaceae</taxon>
        <taxon>Buchnereae</taxon>
        <taxon>Striga</taxon>
    </lineage>
</organism>
<dbReference type="EMBL" id="BKCP01010070">
    <property type="protein sequence ID" value="GER52003.1"/>
    <property type="molecule type" value="Genomic_DNA"/>
</dbReference>
<dbReference type="AlphaFoldDB" id="A0A5A7R2M5"/>
<reference evidence="2" key="1">
    <citation type="journal article" date="2019" name="Curr. Biol.">
        <title>Genome Sequence of Striga asiatica Provides Insight into the Evolution of Plant Parasitism.</title>
        <authorList>
            <person name="Yoshida S."/>
            <person name="Kim S."/>
            <person name="Wafula E.K."/>
            <person name="Tanskanen J."/>
            <person name="Kim Y.M."/>
            <person name="Honaas L."/>
            <person name="Yang Z."/>
            <person name="Spallek T."/>
            <person name="Conn C.E."/>
            <person name="Ichihashi Y."/>
            <person name="Cheong K."/>
            <person name="Cui S."/>
            <person name="Der J.P."/>
            <person name="Gundlach H."/>
            <person name="Jiao Y."/>
            <person name="Hori C."/>
            <person name="Ishida J.K."/>
            <person name="Kasahara H."/>
            <person name="Kiba T."/>
            <person name="Kim M.S."/>
            <person name="Koo N."/>
            <person name="Laohavisit A."/>
            <person name="Lee Y.H."/>
            <person name="Lumba S."/>
            <person name="McCourt P."/>
            <person name="Mortimer J.C."/>
            <person name="Mutuku J.M."/>
            <person name="Nomura T."/>
            <person name="Sasaki-Sekimoto Y."/>
            <person name="Seto Y."/>
            <person name="Wang Y."/>
            <person name="Wakatake T."/>
            <person name="Sakakibara H."/>
            <person name="Demura T."/>
            <person name="Yamaguchi S."/>
            <person name="Yoneyama K."/>
            <person name="Manabe R.I."/>
            <person name="Nelson D.C."/>
            <person name="Schulman A.H."/>
            <person name="Timko M.P."/>
            <person name="dePamphilis C.W."/>
            <person name="Choi D."/>
            <person name="Shirasu K."/>
        </authorList>
    </citation>
    <scope>NUCLEOTIDE SEQUENCE [LARGE SCALE GENOMIC DNA]</scope>
    <source>
        <strain evidence="2">cv. UVA1</strain>
    </source>
</reference>
<name>A0A5A7R2M5_STRAF</name>
<accession>A0A5A7R2M5</accession>
<gene>
    <name evidence="1" type="ORF">STAS_29424</name>
</gene>
<evidence type="ECO:0000313" key="2">
    <source>
        <dbReference type="Proteomes" id="UP000325081"/>
    </source>
</evidence>
<comment type="caution">
    <text evidence="1">The sequence shown here is derived from an EMBL/GenBank/DDBJ whole genome shotgun (WGS) entry which is preliminary data.</text>
</comment>
<proteinExistence type="predicted"/>
<sequence>MEPSMWREFKSGIWKGRSKGAKQEGSAGRCSSSLRSKYRCSGCPGSRVVSKILEGWFVERCKEQNSGLAMMDFHDLHTALRRSKACTGNLARIPTNRSSLSVWVVNQCSVEKDETLLVIGRMDSPKGSLLREGQGLQVLKLAIPWIICR</sequence>
<protein>
    <submittedName>
        <fullName evidence="1">Transducin/WD40 repeat-like superfamily protein</fullName>
    </submittedName>
</protein>